<evidence type="ECO:0000256" key="5">
    <source>
        <dbReference type="ARBA" id="ARBA00023121"/>
    </source>
</evidence>
<evidence type="ECO:0000256" key="6">
    <source>
        <dbReference type="ARBA" id="ARBA00058104"/>
    </source>
</evidence>
<evidence type="ECO:0000256" key="2">
    <source>
        <dbReference type="ARBA" id="ARBA00010766"/>
    </source>
</evidence>
<protein>
    <submittedName>
        <fullName evidence="8">RpsU-divergently transcribed protein</fullName>
    </submittedName>
</protein>
<dbReference type="KEGG" id="tsv:DSM104635_00929"/>
<organism evidence="8 9">
    <name type="scientific">Terricaulis silvestris</name>
    <dbReference type="NCBI Taxonomy" id="2686094"/>
    <lineage>
        <taxon>Bacteria</taxon>
        <taxon>Pseudomonadati</taxon>
        <taxon>Pseudomonadota</taxon>
        <taxon>Alphaproteobacteria</taxon>
        <taxon>Caulobacterales</taxon>
        <taxon>Caulobacteraceae</taxon>
        <taxon>Terricaulis</taxon>
    </lineage>
</organism>
<comment type="similarity">
    <text evidence="2">Belongs to the COQ9 family.</text>
</comment>
<evidence type="ECO:0000256" key="4">
    <source>
        <dbReference type="ARBA" id="ARBA00022946"/>
    </source>
</evidence>
<sequence>MADIPSARFRARILEAFTAHAARLGWTAAAFKAACEEVQLSEGEAALACPHGAADLFDAFADRADEAMLAALDDLDLPAMRYSQRVKACVQLRLEAQAPYKDAARAMTRALTRPDRAPIAARLLWRTADRIWRALGDTSTDENFYSKRAILSGVLASTYARWFSDDTADHEATWTFLDARIANVMQFEKFKARLKPISEGVQTAVGVAARFRYGR</sequence>
<feature type="domain" description="COQ9 C-terminal" evidence="7">
    <location>
        <begin position="118"/>
        <end position="188"/>
    </location>
</feature>
<gene>
    <name evidence="8" type="ORF">DSM104635_00929</name>
</gene>
<keyword evidence="3" id="KW-0831">Ubiquinone biosynthesis</keyword>
<dbReference type="Gene3D" id="1.10.357.10">
    <property type="entry name" value="Tetracycline Repressor, domain 2"/>
    <property type="match status" value="1"/>
</dbReference>
<dbReference type="GO" id="GO:0006744">
    <property type="term" value="P:ubiquinone biosynthetic process"/>
    <property type="evidence" value="ECO:0007669"/>
    <property type="project" value="UniProtKB-KW"/>
</dbReference>
<evidence type="ECO:0000259" key="7">
    <source>
        <dbReference type="Pfam" id="PF08511"/>
    </source>
</evidence>
<dbReference type="PANTHER" id="PTHR21427">
    <property type="entry name" value="UBIQUINONE BIOSYNTHESIS PROTEIN COQ9, MITOCHONDRIAL"/>
    <property type="match status" value="1"/>
</dbReference>
<dbReference type="NCBIfam" id="TIGR02396">
    <property type="entry name" value="diverge_rpsU"/>
    <property type="match status" value="1"/>
</dbReference>
<keyword evidence="9" id="KW-1185">Reference proteome</keyword>
<evidence type="ECO:0000313" key="9">
    <source>
        <dbReference type="Proteomes" id="UP000431269"/>
    </source>
</evidence>
<dbReference type="GO" id="GO:0008289">
    <property type="term" value="F:lipid binding"/>
    <property type="evidence" value="ECO:0007669"/>
    <property type="project" value="UniProtKB-KW"/>
</dbReference>
<evidence type="ECO:0000256" key="1">
    <source>
        <dbReference type="ARBA" id="ARBA00004749"/>
    </source>
</evidence>
<proteinExistence type="inferred from homology"/>
<evidence type="ECO:0000256" key="3">
    <source>
        <dbReference type="ARBA" id="ARBA00022688"/>
    </source>
</evidence>
<keyword evidence="5" id="KW-0446">Lipid-binding</keyword>
<dbReference type="InterPro" id="IPR013718">
    <property type="entry name" value="COQ9_C"/>
</dbReference>
<accession>A0A6I6MSI1</accession>
<comment type="pathway">
    <text evidence="1">Cofactor biosynthesis; ubiquinone biosynthesis.</text>
</comment>
<dbReference type="InterPro" id="IPR012762">
    <property type="entry name" value="Ubiq_biosynth_COQ9"/>
</dbReference>
<dbReference type="EMBL" id="CP047045">
    <property type="protein sequence ID" value="QGZ94113.1"/>
    <property type="molecule type" value="Genomic_DNA"/>
</dbReference>
<keyword evidence="4" id="KW-0809">Transit peptide</keyword>
<dbReference type="RefSeq" id="WP_158765075.1">
    <property type="nucleotide sequence ID" value="NZ_CP047045.1"/>
</dbReference>
<comment type="function">
    <text evidence="6">Membrane-associated protein that warps the membrane surface to access and bind aromatic isoprenes with high specificity, including ubiquinone (CoQ) isoprene intermediates and presents them directly to COQ7, therefore facilitating the COQ7-mediated hydroxylase step. Participates in the biosynthesis of coenzyme Q, also named ubiquinone, an essential lipid-soluble electron transporter for aerobic cellular respiration.</text>
</comment>
<dbReference type="PANTHER" id="PTHR21427:SF19">
    <property type="entry name" value="UBIQUINONE BIOSYNTHESIS PROTEIN COQ9, MITOCHONDRIAL"/>
    <property type="match status" value="1"/>
</dbReference>
<dbReference type="Proteomes" id="UP000431269">
    <property type="component" value="Chromosome"/>
</dbReference>
<dbReference type="AlphaFoldDB" id="A0A6I6MSI1"/>
<reference evidence="9" key="1">
    <citation type="submission" date="2019-12" db="EMBL/GenBank/DDBJ databases">
        <title>Complete genome of Terracaulis silvestris 0127_4.</title>
        <authorList>
            <person name="Vieira S."/>
            <person name="Riedel T."/>
            <person name="Sproer C."/>
            <person name="Pascual J."/>
            <person name="Boedeker C."/>
            <person name="Overmann J."/>
        </authorList>
    </citation>
    <scope>NUCLEOTIDE SEQUENCE [LARGE SCALE GENOMIC DNA]</scope>
    <source>
        <strain evidence="9">0127_4</strain>
    </source>
</reference>
<name>A0A6I6MSI1_9CAUL</name>
<dbReference type="Pfam" id="PF08511">
    <property type="entry name" value="COQ9"/>
    <property type="match status" value="1"/>
</dbReference>
<evidence type="ECO:0000313" key="8">
    <source>
        <dbReference type="EMBL" id="QGZ94113.1"/>
    </source>
</evidence>